<protein>
    <submittedName>
        <fullName evidence="2">Uncharacterized protein</fullName>
    </submittedName>
</protein>
<evidence type="ECO:0000313" key="2">
    <source>
        <dbReference type="EMBL" id="MFD0947782.1"/>
    </source>
</evidence>
<dbReference type="RefSeq" id="WP_264945368.1">
    <property type="nucleotide sequence ID" value="NZ_JAPDRA010000008.1"/>
</dbReference>
<dbReference type="EMBL" id="JBHTJG010000008">
    <property type="protein sequence ID" value="MFD0947782.1"/>
    <property type="molecule type" value="Genomic_DNA"/>
</dbReference>
<name>A0ABW3HE64_9SPHN</name>
<reference evidence="3" key="1">
    <citation type="journal article" date="2019" name="Int. J. Syst. Evol. Microbiol.">
        <title>The Global Catalogue of Microorganisms (GCM) 10K type strain sequencing project: providing services to taxonomists for standard genome sequencing and annotation.</title>
        <authorList>
            <consortium name="The Broad Institute Genomics Platform"/>
            <consortium name="The Broad Institute Genome Sequencing Center for Infectious Disease"/>
            <person name="Wu L."/>
            <person name="Ma J."/>
        </authorList>
    </citation>
    <scope>NUCLEOTIDE SEQUENCE [LARGE SCALE GENOMIC DNA]</scope>
    <source>
        <strain evidence="3">CCUG 62982</strain>
    </source>
</reference>
<accession>A0ABW3HE64</accession>
<gene>
    <name evidence="2" type="ORF">ACFQ1E_15645</name>
</gene>
<sequence>MTPHAWTRRRDLAATYLRRLAEITGIDESRQLETVAVYRGTENGSVHWRPPPTPDTPAGIPMPGIRRTIAGRSWILE</sequence>
<evidence type="ECO:0000256" key="1">
    <source>
        <dbReference type="SAM" id="MobiDB-lite"/>
    </source>
</evidence>
<dbReference type="Proteomes" id="UP001596977">
    <property type="component" value="Unassembled WGS sequence"/>
</dbReference>
<comment type="caution">
    <text evidence="2">The sequence shown here is derived from an EMBL/GenBank/DDBJ whole genome shotgun (WGS) entry which is preliminary data.</text>
</comment>
<keyword evidence="3" id="KW-1185">Reference proteome</keyword>
<proteinExistence type="predicted"/>
<evidence type="ECO:0000313" key="3">
    <source>
        <dbReference type="Proteomes" id="UP001596977"/>
    </source>
</evidence>
<feature type="region of interest" description="Disordered" evidence="1">
    <location>
        <begin position="43"/>
        <end position="64"/>
    </location>
</feature>
<organism evidence="2 3">
    <name type="scientific">Sphingomonas canadensis</name>
    <dbReference type="NCBI Taxonomy" id="1219257"/>
    <lineage>
        <taxon>Bacteria</taxon>
        <taxon>Pseudomonadati</taxon>
        <taxon>Pseudomonadota</taxon>
        <taxon>Alphaproteobacteria</taxon>
        <taxon>Sphingomonadales</taxon>
        <taxon>Sphingomonadaceae</taxon>
        <taxon>Sphingomonas</taxon>
    </lineage>
</organism>